<keyword evidence="4" id="KW-1185">Reference proteome</keyword>
<reference evidence="4" key="1">
    <citation type="journal article" date="2020" name="Sci. Rep.">
        <title>Chromosome-scale genome assembly for the duckweed Spirodela intermedia, integrating cytogenetic maps, PacBio and Oxford Nanopore libraries.</title>
        <authorList>
            <person name="Hoang P.T.N."/>
            <person name="Fiebig A."/>
            <person name="Novak P."/>
            <person name="Macas J."/>
            <person name="Cao H.X."/>
            <person name="Stepanenko A."/>
            <person name="Chen G."/>
            <person name="Borisjuk N."/>
            <person name="Scholz U."/>
            <person name="Schubert I."/>
        </authorList>
    </citation>
    <scope>NUCLEOTIDE SEQUENCE [LARGE SCALE GENOMIC DNA]</scope>
</reference>
<dbReference type="SUPFAM" id="SSF47699">
    <property type="entry name" value="Bifunctional inhibitor/lipid-transfer protein/seed storage 2S albumin"/>
    <property type="match status" value="1"/>
</dbReference>
<dbReference type="EMBL" id="CACRZD030000260">
    <property type="protein sequence ID" value="CAA6675252.1"/>
    <property type="molecule type" value="Genomic_DNA"/>
</dbReference>
<evidence type="ECO:0000313" key="4">
    <source>
        <dbReference type="Proteomes" id="UP001189122"/>
    </source>
</evidence>
<feature type="signal peptide" evidence="1">
    <location>
        <begin position="1"/>
        <end position="27"/>
    </location>
</feature>
<dbReference type="Pfam" id="PF14547">
    <property type="entry name" value="Hydrophob_seed"/>
    <property type="match status" value="1"/>
</dbReference>
<accession>A0ABN7ECM1</accession>
<evidence type="ECO:0000256" key="1">
    <source>
        <dbReference type="SAM" id="SignalP"/>
    </source>
</evidence>
<dbReference type="InterPro" id="IPR027923">
    <property type="entry name" value="Hydrophob_seed_dom"/>
</dbReference>
<dbReference type="Proteomes" id="UP001189122">
    <property type="component" value="Unassembled WGS sequence"/>
</dbReference>
<dbReference type="Gene3D" id="1.10.110.10">
    <property type="entry name" value="Plant lipid-transfer and hydrophobic proteins"/>
    <property type="match status" value="1"/>
</dbReference>
<keyword evidence="1" id="KW-0732">Signal</keyword>
<feature type="chain" id="PRO_5047474489" description="Hydrophobic seed protein domain-containing protein" evidence="1">
    <location>
        <begin position="28"/>
        <end position="87"/>
    </location>
</feature>
<gene>
    <name evidence="3" type="ORF">SI7747_UN021594</name>
</gene>
<sequence length="87" mass="9202">MATKTQATTAFLLLNLLFSPLTNNVAADCLCISIKANLLGLNVSIPGDINLILNSCGKNITILVSRGRLSDFSRGNPPTALFLVLSI</sequence>
<dbReference type="InterPro" id="IPR036312">
    <property type="entry name" value="Bifun_inhib/LTP/seed_sf"/>
</dbReference>
<feature type="domain" description="Hydrophobic seed protein" evidence="2">
    <location>
        <begin position="20"/>
        <end position="60"/>
    </location>
</feature>
<evidence type="ECO:0000313" key="3">
    <source>
        <dbReference type="EMBL" id="CAA6675252.1"/>
    </source>
</evidence>
<name>A0ABN7ECM1_SPIIN</name>
<proteinExistence type="predicted"/>
<protein>
    <recommendedName>
        <fullName evidence="2">Hydrophobic seed protein domain-containing protein</fullName>
    </recommendedName>
</protein>
<evidence type="ECO:0000259" key="2">
    <source>
        <dbReference type="Pfam" id="PF14547"/>
    </source>
</evidence>
<organism evidence="3 4">
    <name type="scientific">Spirodela intermedia</name>
    <name type="common">Intermediate duckweed</name>
    <dbReference type="NCBI Taxonomy" id="51605"/>
    <lineage>
        <taxon>Eukaryota</taxon>
        <taxon>Viridiplantae</taxon>
        <taxon>Streptophyta</taxon>
        <taxon>Embryophyta</taxon>
        <taxon>Tracheophyta</taxon>
        <taxon>Spermatophyta</taxon>
        <taxon>Magnoliopsida</taxon>
        <taxon>Liliopsida</taxon>
        <taxon>Araceae</taxon>
        <taxon>Lemnoideae</taxon>
        <taxon>Spirodela</taxon>
    </lineage>
</organism>
<comment type="caution">
    <text evidence="3">The sequence shown here is derived from an EMBL/GenBank/DDBJ whole genome shotgun (WGS) entry which is preliminary data.</text>
</comment>